<dbReference type="AlphaFoldDB" id="A0A379LLU6"/>
<evidence type="ECO:0000256" key="1">
    <source>
        <dbReference type="SAM" id="SignalP"/>
    </source>
</evidence>
<evidence type="ECO:0000313" key="2">
    <source>
        <dbReference type="EMBL" id="SUD90867.1"/>
    </source>
</evidence>
<keyword evidence="1" id="KW-0732">Signal</keyword>
<gene>
    <name evidence="2" type="ORF">NCTC10526_01213</name>
</gene>
<protein>
    <recommendedName>
        <fullName evidence="4">Lipoprotein</fullName>
    </recommendedName>
</protein>
<accession>A0A379LLU6</accession>
<feature type="signal peptide" evidence="1">
    <location>
        <begin position="1"/>
        <end position="31"/>
    </location>
</feature>
<organism evidence="2 3">
    <name type="scientific">Psychrobacter phenylpyruvicus</name>
    <dbReference type="NCBI Taxonomy" id="29432"/>
    <lineage>
        <taxon>Bacteria</taxon>
        <taxon>Pseudomonadati</taxon>
        <taxon>Pseudomonadota</taxon>
        <taxon>Gammaproteobacteria</taxon>
        <taxon>Moraxellales</taxon>
        <taxon>Moraxellaceae</taxon>
        <taxon>Psychrobacter</taxon>
    </lineage>
</organism>
<keyword evidence="3" id="KW-1185">Reference proteome</keyword>
<dbReference type="RefSeq" id="WP_227674040.1">
    <property type="nucleotide sequence ID" value="NZ_CAJHAQ010000001.1"/>
</dbReference>
<feature type="chain" id="PRO_5016640422" description="Lipoprotein" evidence="1">
    <location>
        <begin position="32"/>
        <end position="191"/>
    </location>
</feature>
<evidence type="ECO:0000313" key="3">
    <source>
        <dbReference type="Proteomes" id="UP000254123"/>
    </source>
</evidence>
<dbReference type="Proteomes" id="UP000254123">
    <property type="component" value="Unassembled WGS sequence"/>
</dbReference>
<name>A0A379LLU6_9GAMM</name>
<proteinExistence type="predicted"/>
<reference evidence="2 3" key="1">
    <citation type="submission" date="2018-06" db="EMBL/GenBank/DDBJ databases">
        <authorList>
            <consortium name="Pathogen Informatics"/>
            <person name="Doyle S."/>
        </authorList>
    </citation>
    <scope>NUCLEOTIDE SEQUENCE [LARGE SCALE GENOMIC DNA]</scope>
    <source>
        <strain evidence="2 3">NCTC10526</strain>
    </source>
</reference>
<evidence type="ECO:0008006" key="4">
    <source>
        <dbReference type="Google" id="ProtNLM"/>
    </source>
</evidence>
<sequence>MNSILTPMAVIKVLMLSALCTSSLTSCYVQPNSQVGLPDQPKPTQLQSAASPVLPMGRYVKVDSPAATQLIVEVTKTGMAMPAKEIKINLSNQSTDTKADQTSCRYQGLATLMGQDALHGMVYTAPISNITTHTDGTNLNIKHDKGLIFFRFKDNILSVDSNNPEALSVLCQGNNTLKGDYTKSGNYTKLN</sequence>
<dbReference type="EMBL" id="UGVC01000001">
    <property type="protein sequence ID" value="SUD90867.1"/>
    <property type="molecule type" value="Genomic_DNA"/>
</dbReference>